<dbReference type="GO" id="GO:0051536">
    <property type="term" value="F:iron-sulfur cluster binding"/>
    <property type="evidence" value="ECO:0007669"/>
    <property type="project" value="InterPro"/>
</dbReference>
<organism evidence="2 3">
    <name type="scientific">Candidatus Collierbacteria bacterium CG10_big_fil_rev_8_21_14_0_10_43_36</name>
    <dbReference type="NCBI Taxonomy" id="1974534"/>
    <lineage>
        <taxon>Bacteria</taxon>
        <taxon>Candidatus Collieribacteriota</taxon>
    </lineage>
</organism>
<dbReference type="AlphaFoldDB" id="A0A2H0VP05"/>
<dbReference type="Proteomes" id="UP000230730">
    <property type="component" value="Unassembled WGS sequence"/>
</dbReference>
<comment type="caution">
    <text evidence="2">The sequence shown here is derived from an EMBL/GenBank/DDBJ whole genome shotgun (WGS) entry which is preliminary data.</text>
</comment>
<name>A0A2H0VP05_9BACT</name>
<gene>
    <name evidence="2" type="ORF">COT86_00420</name>
</gene>
<dbReference type="GO" id="GO:0005506">
    <property type="term" value="F:iron ion binding"/>
    <property type="evidence" value="ECO:0007669"/>
    <property type="project" value="InterPro"/>
</dbReference>
<evidence type="ECO:0000313" key="2">
    <source>
        <dbReference type="EMBL" id="PIS00090.1"/>
    </source>
</evidence>
<accession>A0A2H0VP05</accession>
<proteinExistence type="predicted"/>
<dbReference type="GO" id="GO:0016226">
    <property type="term" value="P:iron-sulfur cluster assembly"/>
    <property type="evidence" value="ECO:0007669"/>
    <property type="project" value="InterPro"/>
</dbReference>
<reference evidence="3" key="1">
    <citation type="submission" date="2017-09" db="EMBL/GenBank/DDBJ databases">
        <title>Depth-based differentiation of microbial function through sediment-hosted aquifers and enrichment of novel symbionts in the deep terrestrial subsurface.</title>
        <authorList>
            <person name="Probst A.J."/>
            <person name="Ladd B."/>
            <person name="Jarett J.K."/>
            <person name="Geller-Mcgrath D.E."/>
            <person name="Sieber C.M.K."/>
            <person name="Emerson J.B."/>
            <person name="Anantharaman K."/>
            <person name="Thomas B.C."/>
            <person name="Malmstrom R."/>
            <person name="Stieglmeier M."/>
            <person name="Klingl A."/>
            <person name="Woyke T."/>
            <person name="Ryan C.M."/>
            <person name="Banfield J.F."/>
        </authorList>
    </citation>
    <scope>NUCLEOTIDE SEQUENCE [LARGE SCALE GENOMIC DNA]</scope>
</reference>
<feature type="domain" description="NIF system FeS cluster assembly NifU N-terminal" evidence="1">
    <location>
        <begin position="12"/>
        <end position="133"/>
    </location>
</feature>
<dbReference type="Pfam" id="PF01592">
    <property type="entry name" value="NifU_N"/>
    <property type="match status" value="1"/>
</dbReference>
<sequence>MRGRKREKMSDYKDVIIDHYKNPRNFGEMDHADISMDESNASCGDMIQIQVKTEPKNSRNQELKKGNDLVIKEMKWRGVGCAISTAAASMLSEKIVGMSKADLEKFGEAGIVEMLGGEVNAGRMKCATLAYRGLLKIFESN</sequence>
<dbReference type="Gene3D" id="3.90.1010.10">
    <property type="match status" value="1"/>
</dbReference>
<dbReference type="CDD" id="cd06664">
    <property type="entry name" value="IscU_like"/>
    <property type="match status" value="1"/>
</dbReference>
<dbReference type="EMBL" id="PFAE01000005">
    <property type="protein sequence ID" value="PIS00090.1"/>
    <property type="molecule type" value="Genomic_DNA"/>
</dbReference>
<dbReference type="SUPFAM" id="SSF82649">
    <property type="entry name" value="SufE/NifU"/>
    <property type="match status" value="1"/>
</dbReference>
<dbReference type="InterPro" id="IPR002871">
    <property type="entry name" value="NIF_FeS_clus_asmbl_NifU_N"/>
</dbReference>
<protein>
    <submittedName>
        <fullName evidence="2">FeS assembly protein SufA</fullName>
    </submittedName>
</protein>
<dbReference type="PANTHER" id="PTHR10093">
    <property type="entry name" value="IRON-SULFUR CLUSTER ASSEMBLY ENZYME NIFU HOMOLOG"/>
    <property type="match status" value="1"/>
</dbReference>
<evidence type="ECO:0000313" key="3">
    <source>
        <dbReference type="Proteomes" id="UP000230730"/>
    </source>
</evidence>
<evidence type="ECO:0000259" key="1">
    <source>
        <dbReference type="Pfam" id="PF01592"/>
    </source>
</evidence>